<keyword evidence="2" id="KW-0012">Acyltransferase</keyword>
<dbReference type="Pfam" id="PF13508">
    <property type="entry name" value="Acetyltransf_7"/>
    <property type="match status" value="1"/>
</dbReference>
<reference evidence="2 3" key="1">
    <citation type="submission" date="2019-02" db="EMBL/GenBank/DDBJ databases">
        <title>Deep-cultivation of Planctomycetes and their phenomic and genomic characterization uncovers novel biology.</title>
        <authorList>
            <person name="Wiegand S."/>
            <person name="Jogler M."/>
            <person name="Boedeker C."/>
            <person name="Pinto D."/>
            <person name="Vollmers J."/>
            <person name="Rivas-Marin E."/>
            <person name="Kohn T."/>
            <person name="Peeters S.H."/>
            <person name="Heuer A."/>
            <person name="Rast P."/>
            <person name="Oberbeckmann S."/>
            <person name="Bunk B."/>
            <person name="Jeske O."/>
            <person name="Meyerdierks A."/>
            <person name="Storesund J.E."/>
            <person name="Kallscheuer N."/>
            <person name="Luecker S."/>
            <person name="Lage O.M."/>
            <person name="Pohl T."/>
            <person name="Merkel B.J."/>
            <person name="Hornburger P."/>
            <person name="Mueller R.-W."/>
            <person name="Bruemmer F."/>
            <person name="Labrenz M."/>
            <person name="Spormann A.M."/>
            <person name="Op den Camp H."/>
            <person name="Overmann J."/>
            <person name="Amann R."/>
            <person name="Jetten M.S.M."/>
            <person name="Mascher T."/>
            <person name="Medema M.H."/>
            <person name="Devos D.P."/>
            <person name="Kaster A.-K."/>
            <person name="Ovreas L."/>
            <person name="Rohde M."/>
            <person name="Galperin M.Y."/>
            <person name="Jogler C."/>
        </authorList>
    </citation>
    <scope>NUCLEOTIDE SEQUENCE [LARGE SCALE GENOMIC DNA]</scope>
    <source>
        <strain evidence="2 3">K22_7</strain>
    </source>
</reference>
<keyword evidence="3" id="KW-1185">Reference proteome</keyword>
<keyword evidence="2" id="KW-0808">Transferase</keyword>
<dbReference type="EMBL" id="CP036525">
    <property type="protein sequence ID" value="QDT04594.1"/>
    <property type="molecule type" value="Genomic_DNA"/>
</dbReference>
<dbReference type="EC" id="2.3.1.-" evidence="2"/>
<protein>
    <submittedName>
        <fullName evidence="2">Putative N-acetyltransferase YjaB</fullName>
        <ecNumber evidence="2">2.3.1.-</ecNumber>
    </submittedName>
</protein>
<dbReference type="OrthoDB" id="9792929at2"/>
<dbReference type="Gene3D" id="3.40.630.30">
    <property type="match status" value="1"/>
</dbReference>
<dbReference type="PROSITE" id="PS51186">
    <property type="entry name" value="GNAT"/>
    <property type="match status" value="1"/>
</dbReference>
<dbReference type="InterPro" id="IPR016181">
    <property type="entry name" value="Acyl_CoA_acyltransferase"/>
</dbReference>
<dbReference type="SUPFAM" id="SSF55729">
    <property type="entry name" value="Acyl-CoA N-acyltransferases (Nat)"/>
    <property type="match status" value="1"/>
</dbReference>
<gene>
    <name evidence="2" type="primary">yjaB</name>
    <name evidence="2" type="ORF">K227x_29860</name>
</gene>
<evidence type="ECO:0000313" key="2">
    <source>
        <dbReference type="EMBL" id="QDT04594.1"/>
    </source>
</evidence>
<dbReference type="GO" id="GO:0016747">
    <property type="term" value="F:acyltransferase activity, transferring groups other than amino-acyl groups"/>
    <property type="evidence" value="ECO:0007669"/>
    <property type="project" value="InterPro"/>
</dbReference>
<evidence type="ECO:0000313" key="3">
    <source>
        <dbReference type="Proteomes" id="UP000318538"/>
    </source>
</evidence>
<dbReference type="KEGG" id="rlc:K227x_29860"/>
<dbReference type="Proteomes" id="UP000318538">
    <property type="component" value="Chromosome"/>
</dbReference>
<accession>A0A517NBT0</accession>
<sequence length="162" mass="17635">MNPISIRIASKNDANDIAGLVDRLLREIMEAIGINAFNSNAVAMTEQLMRSIPDQDHFILIAETEDKAIGFAALSPAFSLYAGGYFGLVTELFVAPGHRSAGVGKQLIEHCLTLAASKNWSQLEVTTPPLPQFDRTLKFYQSNGFAITGGRKLKCPTAPRKL</sequence>
<evidence type="ECO:0000259" key="1">
    <source>
        <dbReference type="PROSITE" id="PS51186"/>
    </source>
</evidence>
<dbReference type="CDD" id="cd04301">
    <property type="entry name" value="NAT_SF"/>
    <property type="match status" value="1"/>
</dbReference>
<dbReference type="AlphaFoldDB" id="A0A517NBT0"/>
<feature type="domain" description="N-acetyltransferase" evidence="1">
    <location>
        <begin position="4"/>
        <end position="162"/>
    </location>
</feature>
<dbReference type="RefSeq" id="WP_145170293.1">
    <property type="nucleotide sequence ID" value="NZ_CP036525.1"/>
</dbReference>
<dbReference type="InterPro" id="IPR000182">
    <property type="entry name" value="GNAT_dom"/>
</dbReference>
<proteinExistence type="predicted"/>
<organism evidence="2 3">
    <name type="scientific">Rubripirellula lacrimiformis</name>
    <dbReference type="NCBI Taxonomy" id="1930273"/>
    <lineage>
        <taxon>Bacteria</taxon>
        <taxon>Pseudomonadati</taxon>
        <taxon>Planctomycetota</taxon>
        <taxon>Planctomycetia</taxon>
        <taxon>Pirellulales</taxon>
        <taxon>Pirellulaceae</taxon>
        <taxon>Rubripirellula</taxon>
    </lineage>
</organism>
<name>A0A517NBT0_9BACT</name>